<proteinExistence type="inferred from homology"/>
<evidence type="ECO:0008006" key="12">
    <source>
        <dbReference type="Google" id="ProtNLM"/>
    </source>
</evidence>
<evidence type="ECO:0000259" key="9">
    <source>
        <dbReference type="Pfam" id="PF02771"/>
    </source>
</evidence>
<gene>
    <name evidence="10" type="ORF">BJ969_002470</name>
</gene>
<dbReference type="PANTHER" id="PTHR43292">
    <property type="entry name" value="ACYL-COA DEHYDROGENASE"/>
    <property type="match status" value="1"/>
</dbReference>
<name>A0A840NJP8_9PSEU</name>
<dbReference type="AlphaFoldDB" id="A0A840NJP8"/>
<keyword evidence="3 6" id="KW-0285">Flavoprotein</keyword>
<dbReference type="GO" id="GO:0005886">
    <property type="term" value="C:plasma membrane"/>
    <property type="evidence" value="ECO:0007669"/>
    <property type="project" value="TreeGrafter"/>
</dbReference>
<keyword evidence="11" id="KW-1185">Reference proteome</keyword>
<evidence type="ECO:0000259" key="7">
    <source>
        <dbReference type="Pfam" id="PF00441"/>
    </source>
</evidence>
<accession>A0A840NJP8</accession>
<evidence type="ECO:0000256" key="6">
    <source>
        <dbReference type="RuleBase" id="RU362125"/>
    </source>
</evidence>
<dbReference type="InterPro" id="IPR046373">
    <property type="entry name" value="Acyl-CoA_Oxase/DH_mid-dom_sf"/>
</dbReference>
<keyword evidence="4 6" id="KW-0274">FAD</keyword>
<dbReference type="Gene3D" id="1.10.540.10">
    <property type="entry name" value="Acyl-CoA dehydrogenase/oxidase, N-terminal domain"/>
    <property type="match status" value="1"/>
</dbReference>
<dbReference type="Gene3D" id="1.20.140.10">
    <property type="entry name" value="Butyryl-CoA Dehydrogenase, subunit A, domain 3"/>
    <property type="match status" value="1"/>
</dbReference>
<dbReference type="EMBL" id="JACHIV010000001">
    <property type="protein sequence ID" value="MBB5069382.1"/>
    <property type="molecule type" value="Genomic_DNA"/>
</dbReference>
<feature type="domain" description="Acyl-CoA dehydrogenase/oxidase N-terminal" evidence="9">
    <location>
        <begin position="8"/>
        <end position="124"/>
    </location>
</feature>
<dbReference type="GO" id="GO:0016627">
    <property type="term" value="F:oxidoreductase activity, acting on the CH-CH group of donors"/>
    <property type="evidence" value="ECO:0007669"/>
    <property type="project" value="InterPro"/>
</dbReference>
<reference evidence="10 11" key="1">
    <citation type="submission" date="2020-08" db="EMBL/GenBank/DDBJ databases">
        <title>Sequencing the genomes of 1000 actinobacteria strains.</title>
        <authorList>
            <person name="Klenk H.-P."/>
        </authorList>
    </citation>
    <scope>NUCLEOTIDE SEQUENCE [LARGE SCALE GENOMIC DNA]</scope>
    <source>
        <strain evidence="10 11">DSM 45582</strain>
    </source>
</reference>
<evidence type="ECO:0000256" key="2">
    <source>
        <dbReference type="ARBA" id="ARBA00009347"/>
    </source>
</evidence>
<dbReference type="PANTHER" id="PTHR43292:SF3">
    <property type="entry name" value="ACYL-COA DEHYDROGENASE FADE29"/>
    <property type="match status" value="1"/>
</dbReference>
<feature type="domain" description="Acyl-CoA oxidase/dehydrogenase middle" evidence="8">
    <location>
        <begin position="130"/>
        <end position="222"/>
    </location>
</feature>
<sequence>MELADSAQEAAFRREVREWLGDHLTGEFAAARGLGGPGREHEEFELRLAWDRHLAAGGWTCLGWPEEFGGRGASIAQQVIFHEEYASIGAPVRVGHVGEELLGPTIIAFGTEQQRRRFLPAIVEVRELWCQGYSEPSAGSDLANLSTKARRDGPDWVIDGQKTWTSLAHVADWCFVLARTGPPGGRHRGLSYLLVPMDQPGVEVRPIVQLTGTSEFNEVFFDGARTDASHVVGEVGGGWTVAMGTLGFERGVGTIDQQVVFRRELERITDLARSGGALDDPVLRDKISRAWIGLEVMRFNALRTLTGVANGTAGPEASIAKLYWATFHRGLGELAMEVAGACGLVAEDAPYRLDERQRLFLFTRADTIYGGSNEIQRNIIAERVLGLPKEARS</sequence>
<dbReference type="SUPFAM" id="SSF47203">
    <property type="entry name" value="Acyl-CoA dehydrogenase C-terminal domain-like"/>
    <property type="match status" value="1"/>
</dbReference>
<dbReference type="InterPro" id="IPR037069">
    <property type="entry name" value="AcylCoA_DH/ox_N_sf"/>
</dbReference>
<dbReference type="GO" id="GO:0050660">
    <property type="term" value="F:flavin adenine dinucleotide binding"/>
    <property type="evidence" value="ECO:0007669"/>
    <property type="project" value="InterPro"/>
</dbReference>
<dbReference type="Gene3D" id="2.40.110.10">
    <property type="entry name" value="Butyryl-CoA Dehydrogenase, subunit A, domain 2"/>
    <property type="match status" value="1"/>
</dbReference>
<dbReference type="InterPro" id="IPR009100">
    <property type="entry name" value="AcylCoA_DH/oxidase_NM_dom_sf"/>
</dbReference>
<feature type="domain" description="Acyl-CoA dehydrogenase/oxidase C-terminal" evidence="7">
    <location>
        <begin position="236"/>
        <end position="385"/>
    </location>
</feature>
<dbReference type="SUPFAM" id="SSF56645">
    <property type="entry name" value="Acyl-CoA dehydrogenase NM domain-like"/>
    <property type="match status" value="1"/>
</dbReference>
<evidence type="ECO:0000256" key="3">
    <source>
        <dbReference type="ARBA" id="ARBA00022630"/>
    </source>
</evidence>
<dbReference type="InterPro" id="IPR036250">
    <property type="entry name" value="AcylCo_DH-like_C"/>
</dbReference>
<evidence type="ECO:0000313" key="11">
    <source>
        <dbReference type="Proteomes" id="UP000580474"/>
    </source>
</evidence>
<evidence type="ECO:0000256" key="5">
    <source>
        <dbReference type="ARBA" id="ARBA00023002"/>
    </source>
</evidence>
<dbReference type="Pfam" id="PF00441">
    <property type="entry name" value="Acyl-CoA_dh_1"/>
    <property type="match status" value="1"/>
</dbReference>
<dbReference type="Pfam" id="PF02770">
    <property type="entry name" value="Acyl-CoA_dh_M"/>
    <property type="match status" value="1"/>
</dbReference>
<keyword evidence="5 6" id="KW-0560">Oxidoreductase</keyword>
<comment type="caution">
    <text evidence="10">The sequence shown here is derived from an EMBL/GenBank/DDBJ whole genome shotgun (WGS) entry which is preliminary data.</text>
</comment>
<dbReference type="Proteomes" id="UP000580474">
    <property type="component" value="Unassembled WGS sequence"/>
</dbReference>
<dbReference type="RefSeq" id="WP_184479075.1">
    <property type="nucleotide sequence ID" value="NZ_JACHIV010000001.1"/>
</dbReference>
<protein>
    <recommendedName>
        <fullName evidence="12">Acyl-CoA dehydrogenase</fullName>
    </recommendedName>
</protein>
<comment type="similarity">
    <text evidence="2 6">Belongs to the acyl-CoA dehydrogenase family.</text>
</comment>
<evidence type="ECO:0000256" key="4">
    <source>
        <dbReference type="ARBA" id="ARBA00022827"/>
    </source>
</evidence>
<dbReference type="InterPro" id="IPR013786">
    <property type="entry name" value="AcylCoA_DH/ox_N"/>
</dbReference>
<dbReference type="InterPro" id="IPR009075">
    <property type="entry name" value="AcylCo_DH/oxidase_C"/>
</dbReference>
<comment type="cofactor">
    <cofactor evidence="1 6">
        <name>FAD</name>
        <dbReference type="ChEBI" id="CHEBI:57692"/>
    </cofactor>
</comment>
<evidence type="ECO:0000259" key="8">
    <source>
        <dbReference type="Pfam" id="PF02770"/>
    </source>
</evidence>
<dbReference type="Pfam" id="PF02771">
    <property type="entry name" value="Acyl-CoA_dh_N"/>
    <property type="match status" value="1"/>
</dbReference>
<evidence type="ECO:0000313" key="10">
    <source>
        <dbReference type="EMBL" id="MBB5069382.1"/>
    </source>
</evidence>
<evidence type="ECO:0000256" key="1">
    <source>
        <dbReference type="ARBA" id="ARBA00001974"/>
    </source>
</evidence>
<organism evidence="10 11">
    <name type="scientific">Saccharopolyspora gloriosae</name>
    <dbReference type="NCBI Taxonomy" id="455344"/>
    <lineage>
        <taxon>Bacteria</taxon>
        <taxon>Bacillati</taxon>
        <taxon>Actinomycetota</taxon>
        <taxon>Actinomycetes</taxon>
        <taxon>Pseudonocardiales</taxon>
        <taxon>Pseudonocardiaceae</taxon>
        <taxon>Saccharopolyspora</taxon>
    </lineage>
</organism>
<dbReference type="InterPro" id="IPR052161">
    <property type="entry name" value="Mycobact_Acyl-CoA_DH"/>
</dbReference>
<dbReference type="FunFam" id="2.40.110.10:FF:000002">
    <property type="entry name" value="Acyl-CoA dehydrogenase fadE12"/>
    <property type="match status" value="1"/>
</dbReference>
<dbReference type="InterPro" id="IPR006091">
    <property type="entry name" value="Acyl-CoA_Oxase/DH_mid-dom"/>
</dbReference>